<dbReference type="AlphaFoldDB" id="A0A438E007"/>
<comment type="caution">
    <text evidence="2">The sequence shown here is derived from an EMBL/GenBank/DDBJ whole genome shotgun (WGS) entry which is preliminary data.</text>
</comment>
<feature type="region of interest" description="Disordered" evidence="1">
    <location>
        <begin position="33"/>
        <end position="118"/>
    </location>
</feature>
<accession>A0A438E007</accession>
<dbReference type="Proteomes" id="UP000288805">
    <property type="component" value="Unassembled WGS sequence"/>
</dbReference>
<organism evidence="2 3">
    <name type="scientific">Vitis vinifera</name>
    <name type="common">Grape</name>
    <dbReference type="NCBI Taxonomy" id="29760"/>
    <lineage>
        <taxon>Eukaryota</taxon>
        <taxon>Viridiplantae</taxon>
        <taxon>Streptophyta</taxon>
        <taxon>Embryophyta</taxon>
        <taxon>Tracheophyta</taxon>
        <taxon>Spermatophyta</taxon>
        <taxon>Magnoliopsida</taxon>
        <taxon>eudicotyledons</taxon>
        <taxon>Gunneridae</taxon>
        <taxon>Pentapetalae</taxon>
        <taxon>rosids</taxon>
        <taxon>Vitales</taxon>
        <taxon>Vitaceae</taxon>
        <taxon>Viteae</taxon>
        <taxon>Vitis</taxon>
    </lineage>
</organism>
<name>A0A438E007_VITVI</name>
<feature type="compositionally biased region" description="Basic residues" evidence="1">
    <location>
        <begin position="43"/>
        <end position="52"/>
    </location>
</feature>
<reference evidence="2 3" key="1">
    <citation type="journal article" date="2018" name="PLoS Genet.">
        <title>Population sequencing reveals clonal diversity and ancestral inbreeding in the grapevine cultivar Chardonnay.</title>
        <authorList>
            <person name="Roach M.J."/>
            <person name="Johnson D.L."/>
            <person name="Bohlmann J."/>
            <person name="van Vuuren H.J."/>
            <person name="Jones S.J."/>
            <person name="Pretorius I.S."/>
            <person name="Schmidt S.A."/>
            <person name="Borneman A.R."/>
        </authorList>
    </citation>
    <scope>NUCLEOTIDE SEQUENCE [LARGE SCALE GENOMIC DNA]</scope>
    <source>
        <strain evidence="3">cv. Chardonnay</strain>
        <tissue evidence="2">Leaf</tissue>
    </source>
</reference>
<evidence type="ECO:0000256" key="1">
    <source>
        <dbReference type="SAM" id="MobiDB-lite"/>
    </source>
</evidence>
<dbReference type="EMBL" id="QGNW01001445">
    <property type="protein sequence ID" value="RVW41115.1"/>
    <property type="molecule type" value="Genomic_DNA"/>
</dbReference>
<feature type="compositionally biased region" description="Basic and acidic residues" evidence="1">
    <location>
        <begin position="70"/>
        <end position="79"/>
    </location>
</feature>
<proteinExistence type="predicted"/>
<protein>
    <submittedName>
        <fullName evidence="2">Uncharacterized protein</fullName>
    </submittedName>
</protein>
<evidence type="ECO:0000313" key="3">
    <source>
        <dbReference type="Proteomes" id="UP000288805"/>
    </source>
</evidence>
<gene>
    <name evidence="2" type="ORF">CK203_069718</name>
</gene>
<sequence>MSKGGTHPQLTWYQHWHRLWKGNKNVNNLKKLIVSSSGPPRSRQPRSQRKNSRQNEEVTYLGNAEFSSNEPERQPEKRSPPTCYALQDESSDSIHISTKRRRNKKSQLSNAMCTRLRP</sequence>
<evidence type="ECO:0000313" key="2">
    <source>
        <dbReference type="EMBL" id="RVW41115.1"/>
    </source>
</evidence>